<dbReference type="RefSeq" id="WP_182529921.1">
    <property type="nucleotide sequence ID" value="NZ_JACGXL010000001.1"/>
</dbReference>
<feature type="DNA-binding region" description="H-T-H motif" evidence="4">
    <location>
        <begin position="40"/>
        <end position="59"/>
    </location>
</feature>
<evidence type="ECO:0000256" key="5">
    <source>
        <dbReference type="SAM" id="MobiDB-lite"/>
    </source>
</evidence>
<dbReference type="PANTHER" id="PTHR47506:SF1">
    <property type="entry name" value="HTH-TYPE TRANSCRIPTIONAL REGULATOR YJDC"/>
    <property type="match status" value="1"/>
</dbReference>
<dbReference type="SUPFAM" id="SSF46689">
    <property type="entry name" value="Homeodomain-like"/>
    <property type="match status" value="1"/>
</dbReference>
<accession>A0A839EYR1</accession>
<keyword evidence="8" id="KW-1185">Reference proteome</keyword>
<dbReference type="InterPro" id="IPR009057">
    <property type="entry name" value="Homeodomain-like_sf"/>
</dbReference>
<evidence type="ECO:0000256" key="1">
    <source>
        <dbReference type="ARBA" id="ARBA00023015"/>
    </source>
</evidence>
<reference evidence="7 8" key="1">
    <citation type="submission" date="2020-07" db="EMBL/GenBank/DDBJ databases">
        <title>Genomic Encyclopedia of Type Strains, Phase IV (KMG-V): Genome sequencing to study the core and pangenomes of soil and plant-associated prokaryotes.</title>
        <authorList>
            <person name="Whitman W."/>
        </authorList>
    </citation>
    <scope>NUCLEOTIDE SEQUENCE [LARGE SCALE GENOMIC DNA]</scope>
    <source>
        <strain evidence="7 8">RH2WT43</strain>
    </source>
</reference>
<proteinExistence type="predicted"/>
<feature type="domain" description="HTH tetR-type" evidence="6">
    <location>
        <begin position="17"/>
        <end position="77"/>
    </location>
</feature>
<dbReference type="Gene3D" id="1.10.357.10">
    <property type="entry name" value="Tetracycline Repressor, domain 2"/>
    <property type="match status" value="1"/>
</dbReference>
<keyword evidence="1" id="KW-0805">Transcription regulation</keyword>
<dbReference type="SUPFAM" id="SSF48498">
    <property type="entry name" value="Tetracyclin repressor-like, C-terminal domain"/>
    <property type="match status" value="1"/>
</dbReference>
<dbReference type="InterPro" id="IPR036271">
    <property type="entry name" value="Tet_transcr_reg_TetR-rel_C_sf"/>
</dbReference>
<dbReference type="PRINTS" id="PR00455">
    <property type="entry name" value="HTHTETR"/>
</dbReference>
<sequence length="201" mass="21673">MKRPRTPARPTPDSAPPRAAERIRESARELFYREGIRAIGVDEIVSRAGVTKPSLYRSFASKDELAAAYLEDYDGAFWERFDAAAIDHPGDPRAQLLAYLDGLAQRATKSGYRGCGLTNAAVEYPEPGHPARKVAEAHKRALRERLVAMAKQMGARDAQVLGDGLLLLLEGAFASGQLFGKGGPARSLVAAAERLIDASIG</sequence>
<evidence type="ECO:0000256" key="2">
    <source>
        <dbReference type="ARBA" id="ARBA00023125"/>
    </source>
</evidence>
<evidence type="ECO:0000256" key="3">
    <source>
        <dbReference type="ARBA" id="ARBA00023163"/>
    </source>
</evidence>
<organism evidence="7 8">
    <name type="scientific">Dokdonella fugitiva</name>
    <dbReference type="NCBI Taxonomy" id="328517"/>
    <lineage>
        <taxon>Bacteria</taxon>
        <taxon>Pseudomonadati</taxon>
        <taxon>Pseudomonadota</taxon>
        <taxon>Gammaproteobacteria</taxon>
        <taxon>Lysobacterales</taxon>
        <taxon>Rhodanobacteraceae</taxon>
        <taxon>Dokdonella</taxon>
    </lineage>
</organism>
<dbReference type="Pfam" id="PF00440">
    <property type="entry name" value="TetR_N"/>
    <property type="match status" value="1"/>
</dbReference>
<evidence type="ECO:0000256" key="4">
    <source>
        <dbReference type="PROSITE-ProRule" id="PRU00335"/>
    </source>
</evidence>
<dbReference type="AlphaFoldDB" id="A0A839EYR1"/>
<protein>
    <submittedName>
        <fullName evidence="7">AcrR family transcriptional regulator</fullName>
    </submittedName>
</protein>
<comment type="caution">
    <text evidence="7">The sequence shown here is derived from an EMBL/GenBank/DDBJ whole genome shotgun (WGS) entry which is preliminary data.</text>
</comment>
<dbReference type="InterPro" id="IPR001647">
    <property type="entry name" value="HTH_TetR"/>
</dbReference>
<feature type="region of interest" description="Disordered" evidence="5">
    <location>
        <begin position="1"/>
        <end position="20"/>
    </location>
</feature>
<dbReference type="PANTHER" id="PTHR47506">
    <property type="entry name" value="TRANSCRIPTIONAL REGULATORY PROTEIN"/>
    <property type="match status" value="1"/>
</dbReference>
<dbReference type="EMBL" id="JACGXL010000001">
    <property type="protein sequence ID" value="MBA8886882.1"/>
    <property type="molecule type" value="Genomic_DNA"/>
</dbReference>
<evidence type="ECO:0000313" key="8">
    <source>
        <dbReference type="Proteomes" id="UP000550401"/>
    </source>
</evidence>
<dbReference type="PROSITE" id="PS50977">
    <property type="entry name" value="HTH_TETR_2"/>
    <property type="match status" value="1"/>
</dbReference>
<evidence type="ECO:0000313" key="7">
    <source>
        <dbReference type="EMBL" id="MBA8886882.1"/>
    </source>
</evidence>
<keyword evidence="3" id="KW-0804">Transcription</keyword>
<gene>
    <name evidence="7" type="ORF">FHW12_001073</name>
</gene>
<dbReference type="GO" id="GO:0003677">
    <property type="term" value="F:DNA binding"/>
    <property type="evidence" value="ECO:0007669"/>
    <property type="project" value="UniProtKB-UniRule"/>
</dbReference>
<keyword evidence="2 4" id="KW-0238">DNA-binding</keyword>
<name>A0A839EYR1_9GAMM</name>
<dbReference type="Proteomes" id="UP000550401">
    <property type="component" value="Unassembled WGS sequence"/>
</dbReference>
<evidence type="ECO:0000259" key="6">
    <source>
        <dbReference type="PROSITE" id="PS50977"/>
    </source>
</evidence>